<gene>
    <name evidence="1" type="ORF">IWW38_000746</name>
</gene>
<evidence type="ECO:0000313" key="1">
    <source>
        <dbReference type="EMBL" id="KAJ2899948.1"/>
    </source>
</evidence>
<dbReference type="Proteomes" id="UP001139981">
    <property type="component" value="Unassembled WGS sequence"/>
</dbReference>
<comment type="caution">
    <text evidence="1">The sequence shown here is derived from an EMBL/GenBank/DDBJ whole genome shotgun (WGS) entry which is preliminary data.</text>
</comment>
<reference evidence="1" key="1">
    <citation type="submission" date="2022-07" db="EMBL/GenBank/DDBJ databases">
        <title>Phylogenomic reconstructions and comparative analyses of Kickxellomycotina fungi.</title>
        <authorList>
            <person name="Reynolds N.K."/>
            <person name="Stajich J.E."/>
            <person name="Barry K."/>
            <person name="Grigoriev I.V."/>
            <person name="Crous P."/>
            <person name="Smith M.E."/>
        </authorList>
    </citation>
    <scope>NUCLEOTIDE SEQUENCE</scope>
    <source>
        <strain evidence="1">CBS 190363</strain>
    </source>
</reference>
<protein>
    <submittedName>
        <fullName evidence="1">Uncharacterized protein</fullName>
    </submittedName>
</protein>
<proteinExistence type="predicted"/>
<organism evidence="1 2">
    <name type="scientific">Coemansia aciculifera</name>
    <dbReference type="NCBI Taxonomy" id="417176"/>
    <lineage>
        <taxon>Eukaryota</taxon>
        <taxon>Fungi</taxon>
        <taxon>Fungi incertae sedis</taxon>
        <taxon>Zoopagomycota</taxon>
        <taxon>Kickxellomycotina</taxon>
        <taxon>Kickxellomycetes</taxon>
        <taxon>Kickxellales</taxon>
        <taxon>Kickxellaceae</taxon>
        <taxon>Coemansia</taxon>
    </lineage>
</organism>
<dbReference type="EMBL" id="JANBVB010000014">
    <property type="protein sequence ID" value="KAJ2899948.1"/>
    <property type="molecule type" value="Genomic_DNA"/>
</dbReference>
<sequence length="234" mass="25462">MWAATPRPATPPPSPSSLTMRASQDIIAANSDNCQKDACRRDNCANSSNSSSSISLSPTLWEASQAQEAHKIVLSIERRYARLLKLMQVLNFHSQNPLGGAMCAEYQNRIHQMALLINGEITNLKRMVGECELRLTRSASSQSRSSSLAADWEEIHALSNSSSCCYGDDDDDTAAANEGSNRATRAESPPANNLSTIRFRLLSDVNTFFTTELAHIKASLSSAAVQQTSSCQLH</sequence>
<accession>A0ACC1M948</accession>
<keyword evidence="2" id="KW-1185">Reference proteome</keyword>
<evidence type="ECO:0000313" key="2">
    <source>
        <dbReference type="Proteomes" id="UP001139981"/>
    </source>
</evidence>
<name>A0ACC1M948_9FUNG</name>